<keyword evidence="6 12" id="KW-0915">Sodium</keyword>
<keyword evidence="4 12" id="KW-0812">Transmembrane</keyword>
<dbReference type="Pfam" id="PF02537">
    <property type="entry name" value="CRCB"/>
    <property type="match status" value="1"/>
</dbReference>
<evidence type="ECO:0000313" key="14">
    <source>
        <dbReference type="Proteomes" id="UP000054729"/>
    </source>
</evidence>
<protein>
    <recommendedName>
        <fullName evidence="12">Fluoride-specific ion channel FluC</fullName>
    </recommendedName>
</protein>
<dbReference type="PANTHER" id="PTHR28259">
    <property type="entry name" value="FLUORIDE EXPORT PROTEIN 1-RELATED"/>
    <property type="match status" value="1"/>
</dbReference>
<dbReference type="OrthoDB" id="9806299at2"/>
<evidence type="ECO:0000256" key="7">
    <source>
        <dbReference type="ARBA" id="ARBA00023065"/>
    </source>
</evidence>
<evidence type="ECO:0000256" key="5">
    <source>
        <dbReference type="ARBA" id="ARBA00022989"/>
    </source>
</evidence>
<name>A0A0W1A346_9GAMM</name>
<dbReference type="NCBIfam" id="TIGR00494">
    <property type="entry name" value="crcB"/>
    <property type="match status" value="1"/>
</dbReference>
<comment type="activity regulation">
    <text evidence="12">Na(+) is not transported, but it plays an essential structural role and its presence is essential for fluoride channel function.</text>
</comment>
<keyword evidence="14" id="KW-1185">Reference proteome</keyword>
<evidence type="ECO:0000256" key="11">
    <source>
        <dbReference type="ARBA" id="ARBA00035585"/>
    </source>
</evidence>
<comment type="similarity">
    <text evidence="10 12">Belongs to the fluoride channel Fluc/FEX (TC 1.A.43) family.</text>
</comment>
<evidence type="ECO:0000256" key="10">
    <source>
        <dbReference type="ARBA" id="ARBA00035120"/>
    </source>
</evidence>
<keyword evidence="3" id="KW-0997">Cell inner membrane</keyword>
<evidence type="ECO:0000256" key="4">
    <source>
        <dbReference type="ARBA" id="ARBA00022692"/>
    </source>
</evidence>
<keyword evidence="5 12" id="KW-1133">Transmembrane helix</keyword>
<feature type="transmembrane region" description="Helical" evidence="12">
    <location>
        <begin position="97"/>
        <end position="118"/>
    </location>
</feature>
<dbReference type="STRING" id="66969.Lwal_2538"/>
<dbReference type="GO" id="GO:0005886">
    <property type="term" value="C:plasma membrane"/>
    <property type="evidence" value="ECO:0007669"/>
    <property type="project" value="UniProtKB-SubCell"/>
</dbReference>
<dbReference type="RefSeq" id="WP_058481167.1">
    <property type="nucleotide sequence ID" value="NZ_CAAAIQ010000002.1"/>
</dbReference>
<evidence type="ECO:0000256" key="12">
    <source>
        <dbReference type="HAMAP-Rule" id="MF_00454"/>
    </source>
</evidence>
<keyword evidence="8 12" id="KW-0472">Membrane</keyword>
<comment type="caution">
    <text evidence="13">The sequence shown here is derived from an EMBL/GenBank/DDBJ whole genome shotgun (WGS) entry which is preliminary data.</text>
</comment>
<keyword evidence="12" id="KW-0813">Transport</keyword>
<evidence type="ECO:0000256" key="6">
    <source>
        <dbReference type="ARBA" id="ARBA00023053"/>
    </source>
</evidence>
<proteinExistence type="inferred from homology"/>
<feature type="transmembrane region" description="Helical" evidence="12">
    <location>
        <begin position="65"/>
        <end position="85"/>
    </location>
</feature>
<sequence>MHVPYLAVATGGALGAIARYMTIIFAQNQWGLNFPYGTFIVNAFGSLLAGFLLAIFVGRYNASEYWRLFFFTGFLGAYTTFSSFAAESLFMFEQRQWLKLITNVLVNNLGSLTMVLLGSELTKRMLKRYLELN</sequence>
<feature type="transmembrane region" description="Helical" evidence="12">
    <location>
        <begin position="36"/>
        <end position="58"/>
    </location>
</feature>
<evidence type="ECO:0000256" key="3">
    <source>
        <dbReference type="ARBA" id="ARBA00022519"/>
    </source>
</evidence>
<dbReference type="PATRIC" id="fig|66969.6.peg.2746"/>
<evidence type="ECO:0000256" key="8">
    <source>
        <dbReference type="ARBA" id="ARBA00023136"/>
    </source>
</evidence>
<dbReference type="InterPro" id="IPR003691">
    <property type="entry name" value="FluC"/>
</dbReference>
<evidence type="ECO:0000256" key="1">
    <source>
        <dbReference type="ARBA" id="ARBA00004651"/>
    </source>
</evidence>
<dbReference type="GO" id="GO:0062054">
    <property type="term" value="F:fluoride channel activity"/>
    <property type="evidence" value="ECO:0007669"/>
    <property type="project" value="UniProtKB-UniRule"/>
</dbReference>
<comment type="function">
    <text evidence="12">Fluoride-specific ion channel. Important for reducing fluoride concentration in the cell, thus reducing its toxicity.</text>
</comment>
<keyword evidence="7 12" id="KW-0406">Ion transport</keyword>
<accession>A0A0W1A346</accession>
<keyword evidence="12" id="KW-0479">Metal-binding</keyword>
<keyword evidence="2 12" id="KW-1003">Cell membrane</keyword>
<dbReference type="AlphaFoldDB" id="A0A0W1A346"/>
<dbReference type="GO" id="GO:0140114">
    <property type="term" value="P:cellular detoxification of fluoride"/>
    <property type="evidence" value="ECO:0007669"/>
    <property type="project" value="UniProtKB-UniRule"/>
</dbReference>
<evidence type="ECO:0000256" key="9">
    <source>
        <dbReference type="ARBA" id="ARBA00023303"/>
    </source>
</evidence>
<reference evidence="13 14" key="1">
    <citation type="submission" date="2015-11" db="EMBL/GenBank/DDBJ databases">
        <title>Genomic analysis of 38 Legionella species identifies large and diverse effector repertoires.</title>
        <authorList>
            <person name="Burstein D."/>
            <person name="Amaro F."/>
            <person name="Zusman T."/>
            <person name="Lifshitz Z."/>
            <person name="Cohen O."/>
            <person name="Gilbert J.A."/>
            <person name="Pupko T."/>
            <person name="Shuman H.A."/>
            <person name="Segal G."/>
        </authorList>
    </citation>
    <scope>NUCLEOTIDE SEQUENCE [LARGE SCALE GENOMIC DNA]</scope>
    <source>
        <strain evidence="13 14">ATCC 51914</strain>
    </source>
</reference>
<dbReference type="Proteomes" id="UP000054729">
    <property type="component" value="Unassembled WGS sequence"/>
</dbReference>
<comment type="subcellular location">
    <subcellularLocation>
        <location evidence="1 12">Cell membrane</location>
        <topology evidence="1 12">Multi-pass membrane protein</topology>
    </subcellularLocation>
</comment>
<feature type="binding site" evidence="12">
    <location>
        <position position="79"/>
    </location>
    <ligand>
        <name>Na(+)</name>
        <dbReference type="ChEBI" id="CHEBI:29101"/>
        <note>structural</note>
    </ligand>
</feature>
<evidence type="ECO:0000256" key="2">
    <source>
        <dbReference type="ARBA" id="ARBA00022475"/>
    </source>
</evidence>
<dbReference type="HAMAP" id="MF_00454">
    <property type="entry name" value="FluC"/>
    <property type="match status" value="1"/>
</dbReference>
<organism evidence="13 14">
    <name type="scientific">Legionella waltersii</name>
    <dbReference type="NCBI Taxonomy" id="66969"/>
    <lineage>
        <taxon>Bacteria</taxon>
        <taxon>Pseudomonadati</taxon>
        <taxon>Pseudomonadota</taxon>
        <taxon>Gammaproteobacteria</taxon>
        <taxon>Legionellales</taxon>
        <taxon>Legionellaceae</taxon>
        <taxon>Legionella</taxon>
    </lineage>
</organism>
<dbReference type="PANTHER" id="PTHR28259:SF1">
    <property type="entry name" value="FLUORIDE EXPORT PROTEIN 1-RELATED"/>
    <property type="match status" value="1"/>
</dbReference>
<dbReference type="GO" id="GO:0046872">
    <property type="term" value="F:metal ion binding"/>
    <property type="evidence" value="ECO:0007669"/>
    <property type="project" value="UniProtKB-KW"/>
</dbReference>
<gene>
    <name evidence="12" type="primary">fluC</name>
    <name evidence="12" type="synonym">crcB</name>
    <name evidence="13" type="ORF">Lwal_2538</name>
</gene>
<comment type="catalytic activity">
    <reaction evidence="11">
        <text>fluoride(in) = fluoride(out)</text>
        <dbReference type="Rhea" id="RHEA:76159"/>
        <dbReference type="ChEBI" id="CHEBI:17051"/>
    </reaction>
    <physiologicalReaction direction="left-to-right" evidence="11">
        <dbReference type="Rhea" id="RHEA:76160"/>
    </physiologicalReaction>
</comment>
<feature type="binding site" evidence="12">
    <location>
        <position position="76"/>
    </location>
    <ligand>
        <name>Na(+)</name>
        <dbReference type="ChEBI" id="CHEBI:29101"/>
        <note>structural</note>
    </ligand>
</feature>
<evidence type="ECO:0000313" key="13">
    <source>
        <dbReference type="EMBL" id="KTD75600.1"/>
    </source>
</evidence>
<dbReference type="EMBL" id="LNZB01000056">
    <property type="protein sequence ID" value="KTD75600.1"/>
    <property type="molecule type" value="Genomic_DNA"/>
</dbReference>
<keyword evidence="9 12" id="KW-0407">Ion channel</keyword>